<keyword evidence="2" id="KW-1185">Reference proteome</keyword>
<name>A0A292Q1P5_9PEZI</name>
<evidence type="ECO:0000313" key="2">
    <source>
        <dbReference type="Proteomes" id="UP001412239"/>
    </source>
</evidence>
<protein>
    <submittedName>
        <fullName evidence="1">Uncharacterized protein</fullName>
    </submittedName>
</protein>
<proteinExistence type="predicted"/>
<sequence length="163" mass="17979">MQSSRGLFFFSLPHGGSLKCEDIVPLGEGRGEPAATIGREGSDAVARCGFSTVFTSNTLSLFPPSLGFPPLLALATLLCTDRRMEKEIRRQDSHKTPRWRFNPAVLVDELREERMGGKGWRCSNNQGVLGREGVVVDLCSLSLAGRWHRIMPWLPHPGSSECL</sequence>
<organism evidence="1 2">
    <name type="scientific">Tuber aestivum</name>
    <name type="common">summer truffle</name>
    <dbReference type="NCBI Taxonomy" id="59557"/>
    <lineage>
        <taxon>Eukaryota</taxon>
        <taxon>Fungi</taxon>
        <taxon>Dikarya</taxon>
        <taxon>Ascomycota</taxon>
        <taxon>Pezizomycotina</taxon>
        <taxon>Pezizomycetes</taxon>
        <taxon>Pezizales</taxon>
        <taxon>Tuberaceae</taxon>
        <taxon>Tuber</taxon>
    </lineage>
</organism>
<evidence type="ECO:0000313" key="1">
    <source>
        <dbReference type="EMBL" id="CUS12798.1"/>
    </source>
</evidence>
<gene>
    <name evidence="1" type="ORF">GSTUAT00003071001</name>
</gene>
<dbReference type="Proteomes" id="UP001412239">
    <property type="component" value="Unassembled WGS sequence"/>
</dbReference>
<dbReference type="AlphaFoldDB" id="A0A292Q1P5"/>
<feature type="non-terminal residue" evidence="1">
    <location>
        <position position="1"/>
    </location>
</feature>
<reference evidence="1" key="1">
    <citation type="submission" date="2015-10" db="EMBL/GenBank/DDBJ databases">
        <authorList>
            <person name="Regsiter A."/>
            <person name="william w."/>
        </authorList>
    </citation>
    <scope>NUCLEOTIDE SEQUENCE</scope>
    <source>
        <strain evidence="1">Montdore</strain>
    </source>
</reference>
<accession>A0A292Q1P5</accession>
<dbReference type="EMBL" id="LN890983">
    <property type="protein sequence ID" value="CUS12798.1"/>
    <property type="molecule type" value="Genomic_DNA"/>
</dbReference>